<feature type="transmembrane region" description="Helical" evidence="6">
    <location>
        <begin position="45"/>
        <end position="67"/>
    </location>
</feature>
<evidence type="ECO:0000259" key="7">
    <source>
        <dbReference type="Pfam" id="PF00892"/>
    </source>
</evidence>
<evidence type="ECO:0000256" key="1">
    <source>
        <dbReference type="ARBA" id="ARBA00004141"/>
    </source>
</evidence>
<feature type="transmembrane region" description="Helical" evidence="6">
    <location>
        <begin position="156"/>
        <end position="174"/>
    </location>
</feature>
<dbReference type="Gene3D" id="1.10.3730.20">
    <property type="match status" value="1"/>
</dbReference>
<feature type="transmembrane region" description="Helical" evidence="6">
    <location>
        <begin position="79"/>
        <end position="96"/>
    </location>
</feature>
<comment type="caution">
    <text evidence="8">The sequence shown here is derived from an EMBL/GenBank/DDBJ whole genome shotgun (WGS) entry which is preliminary data.</text>
</comment>
<dbReference type="Pfam" id="PF00892">
    <property type="entry name" value="EamA"/>
    <property type="match status" value="2"/>
</dbReference>
<feature type="transmembrane region" description="Helical" evidence="6">
    <location>
        <begin position="268"/>
        <end position="285"/>
    </location>
</feature>
<dbReference type="InterPro" id="IPR000620">
    <property type="entry name" value="EamA_dom"/>
</dbReference>
<dbReference type="SUPFAM" id="SSF103481">
    <property type="entry name" value="Multidrug resistance efflux transporter EmrE"/>
    <property type="match status" value="2"/>
</dbReference>
<sequence length="300" mass="31824">MEHPVGADERAHLRGIGLIVTAFALFSVTDALMKHLSGLYALPQTVFFTTVFGMIPILGLAFWQGGLRTLATRRPGVQVLRSVFGVSAGYFTFYAFTRMPIADVYAILFTAPLIIAALSALLFRERIDARRWAAILAGFAGVLTMLRPTGDIIDPGALAAFASALCFAGSALVLRHLGRDETAPSFPFYGNLLAIVVLLPVLPFVFVLPGPADFALMAASGLTSGTALCCLLTAFRIAPGPVVAPFQYTQMVWGVLFGWLVFGDVPGPRLLAGGAVVIAAGLYLLRREASAARAPAPEPV</sequence>
<dbReference type="PANTHER" id="PTHR22911">
    <property type="entry name" value="ACYL-MALONYL CONDENSING ENZYME-RELATED"/>
    <property type="match status" value="1"/>
</dbReference>
<evidence type="ECO:0000256" key="4">
    <source>
        <dbReference type="ARBA" id="ARBA00022989"/>
    </source>
</evidence>
<keyword evidence="4 6" id="KW-1133">Transmembrane helix</keyword>
<feature type="domain" description="EamA" evidence="7">
    <location>
        <begin position="14"/>
        <end position="146"/>
    </location>
</feature>
<feature type="transmembrane region" description="Helical" evidence="6">
    <location>
        <begin position="242"/>
        <end position="262"/>
    </location>
</feature>
<feature type="transmembrane region" description="Helical" evidence="6">
    <location>
        <begin position="12"/>
        <end position="33"/>
    </location>
</feature>
<feature type="transmembrane region" description="Helical" evidence="6">
    <location>
        <begin position="214"/>
        <end position="235"/>
    </location>
</feature>
<name>A0ABX2TMP4_9PROT</name>
<dbReference type="RefSeq" id="WP_180286572.1">
    <property type="nucleotide sequence ID" value="NZ_JABFDB010000045.1"/>
</dbReference>
<dbReference type="PANTHER" id="PTHR22911:SF6">
    <property type="entry name" value="SOLUTE CARRIER FAMILY 35 MEMBER G1"/>
    <property type="match status" value="1"/>
</dbReference>
<comment type="similarity">
    <text evidence="2">Belongs to the drug/metabolite transporter (DMT) superfamily. 10 TMS drug/metabolite exporter (DME) (TC 2.A.7.3) family.</text>
</comment>
<evidence type="ECO:0000313" key="8">
    <source>
        <dbReference type="EMBL" id="NYZ24802.1"/>
    </source>
</evidence>
<evidence type="ECO:0000256" key="5">
    <source>
        <dbReference type="ARBA" id="ARBA00023136"/>
    </source>
</evidence>
<keyword evidence="5 6" id="KW-0472">Membrane</keyword>
<dbReference type="InterPro" id="IPR037185">
    <property type="entry name" value="EmrE-like"/>
</dbReference>
<comment type="subcellular location">
    <subcellularLocation>
        <location evidence="1">Membrane</location>
        <topology evidence="1">Multi-pass membrane protein</topology>
    </subcellularLocation>
</comment>
<evidence type="ECO:0000256" key="6">
    <source>
        <dbReference type="SAM" id="Phobius"/>
    </source>
</evidence>
<keyword evidence="3 6" id="KW-0812">Transmembrane</keyword>
<evidence type="ECO:0000256" key="2">
    <source>
        <dbReference type="ARBA" id="ARBA00009853"/>
    </source>
</evidence>
<protein>
    <submittedName>
        <fullName evidence="8">DMT family transporter</fullName>
    </submittedName>
</protein>
<feature type="transmembrane region" description="Helical" evidence="6">
    <location>
        <begin position="102"/>
        <end position="123"/>
    </location>
</feature>
<reference evidence="8 9" key="1">
    <citation type="submission" date="2020-05" db="EMBL/GenBank/DDBJ databases">
        <title>Azospirillum oleiclasticum sp. nov, a nitrogen-fixing and heavy crude oil-emulsifying bacterium isolated from the crude oil of Yumen Oilfield.</title>
        <authorList>
            <person name="Wu D."/>
            <person name="Cai M."/>
            <person name="Zhang X."/>
        </authorList>
    </citation>
    <scope>NUCLEOTIDE SEQUENCE [LARGE SCALE GENOMIC DNA]</scope>
    <source>
        <strain evidence="8 9">ROY-1-1-2</strain>
    </source>
</reference>
<proteinExistence type="inferred from homology"/>
<feature type="transmembrane region" description="Helical" evidence="6">
    <location>
        <begin position="186"/>
        <end position="208"/>
    </location>
</feature>
<accession>A0ABX2TMP4</accession>
<dbReference type="EMBL" id="JABFDB010000045">
    <property type="protein sequence ID" value="NYZ24802.1"/>
    <property type="molecule type" value="Genomic_DNA"/>
</dbReference>
<feature type="domain" description="EamA" evidence="7">
    <location>
        <begin position="155"/>
        <end position="285"/>
    </location>
</feature>
<gene>
    <name evidence="8" type="ORF">HND93_34295</name>
</gene>
<feature type="transmembrane region" description="Helical" evidence="6">
    <location>
        <begin position="132"/>
        <end position="150"/>
    </location>
</feature>
<organism evidence="8 9">
    <name type="scientific">Azospirillum oleiclasticum</name>
    <dbReference type="NCBI Taxonomy" id="2735135"/>
    <lineage>
        <taxon>Bacteria</taxon>
        <taxon>Pseudomonadati</taxon>
        <taxon>Pseudomonadota</taxon>
        <taxon>Alphaproteobacteria</taxon>
        <taxon>Rhodospirillales</taxon>
        <taxon>Azospirillaceae</taxon>
        <taxon>Azospirillum</taxon>
    </lineage>
</organism>
<keyword evidence="9" id="KW-1185">Reference proteome</keyword>
<evidence type="ECO:0000313" key="9">
    <source>
        <dbReference type="Proteomes" id="UP000584642"/>
    </source>
</evidence>
<evidence type="ECO:0000256" key="3">
    <source>
        <dbReference type="ARBA" id="ARBA00022692"/>
    </source>
</evidence>
<dbReference type="Proteomes" id="UP000584642">
    <property type="component" value="Unassembled WGS sequence"/>
</dbReference>